<dbReference type="NCBIfam" id="TIGR01863">
    <property type="entry name" value="cas_Csd1"/>
    <property type="match status" value="1"/>
</dbReference>
<comment type="caution">
    <text evidence="1">The sequence shown here is derived from an EMBL/GenBank/DDBJ whole genome shotgun (WGS) entry which is preliminary data.</text>
</comment>
<dbReference type="EMBL" id="JAAKFZ010000002">
    <property type="protein sequence ID" value="NGL83338.1"/>
    <property type="molecule type" value="Genomic_DNA"/>
</dbReference>
<organism evidence="1 2">
    <name type="scientific">Streptococcus equi subsp. ruminatorum</name>
    <dbReference type="NCBI Taxonomy" id="254358"/>
    <lineage>
        <taxon>Bacteria</taxon>
        <taxon>Bacillati</taxon>
        <taxon>Bacillota</taxon>
        <taxon>Bacilli</taxon>
        <taxon>Lactobacillales</taxon>
        <taxon>Streptococcaceae</taxon>
        <taxon>Streptococcus</taxon>
    </lineage>
</organism>
<dbReference type="InterPro" id="IPR010144">
    <property type="entry name" value="CRISPR-assoc_prot_Csd1-typ"/>
</dbReference>
<sequence>MDFFASLLRAYEHAEDIGLVDNQEQSGTILLPIYHTNRRSNGKDTIVVQLDKTGQFMKAEYLADGETIIFPVTAESVARSGKNPAPHPLVDKLTYFVSEHNQEQYESYHQQLKGWISACQDKQVMSYLSLIQQFILKEDFLDLICQSLFRKQLSRNGLKVTYALSEEKEKTVDLSACFLTFQIAQFIGFKTVSVTNFTALHKDYIAYLMSKQTANMICNISGQKEVLATKHRGLLGNAKLISVSNHAEAYKGRFNERDDVFRVGSQTSEKLHLMAKYFLEHEQTHVWLGAGQHMINWFSDDLANDSQLNLTQALMLDPLADDEVFSPTSMVSEENKNINCSFITGSRRFSDSASYYIAILNKTSDGRMALKYFRQLQASSLLKNLAVWQETYSWEFQRKGNQFVQKLPSFKEIILAAYGVDRERSLELDNDNFRSDQYQRLVTSLIDGKPLPDTIVKKLEANIKQRQKYRKHWHQVEQISLAILHKQNGEEFTPMLDRDNTNRSYLFGRLLGIYELIEKSRNNSKGRAKDELKRITNAERYWTAYANRPASLMRNLEDKIYPYSEYLKINEPGLWSKLEKEREEIIALLTSSLETTDFNKPLDYRFIFGYYAEKKYFYTPKDESEDA</sequence>
<proteinExistence type="predicted"/>
<dbReference type="RefSeq" id="WP_164334953.1">
    <property type="nucleotide sequence ID" value="NZ_JAAKFZ010000002.1"/>
</dbReference>
<evidence type="ECO:0000313" key="2">
    <source>
        <dbReference type="Proteomes" id="UP000479499"/>
    </source>
</evidence>
<dbReference type="Proteomes" id="UP000479499">
    <property type="component" value="Unassembled WGS sequence"/>
</dbReference>
<dbReference type="AlphaFoldDB" id="A0A6M1L1U5"/>
<gene>
    <name evidence="1" type="primary">cas8c</name>
    <name evidence="1" type="ORF">G5B50_00935</name>
</gene>
<name>A0A6M1L1U5_9STRE</name>
<evidence type="ECO:0000313" key="1">
    <source>
        <dbReference type="EMBL" id="NGL83338.1"/>
    </source>
</evidence>
<reference evidence="1 2" key="1">
    <citation type="submission" date="2020-02" db="EMBL/GenBank/DDBJ databases">
        <title>M-like protein SrM is not crucial to the virulence of a novel isolate of Streptococcus equi subsp. ruminatorum from Macaca mulatta.</title>
        <authorList>
            <person name="Guo G."/>
            <person name="Cheng L."/>
            <person name="Zhang W."/>
        </authorList>
    </citation>
    <scope>NUCLEOTIDE SEQUENCE [LARGE SCALE GENOMIC DNA]</scope>
    <source>
        <strain evidence="1 2">FJ1804</strain>
    </source>
</reference>
<accession>A0A6M1L1U5</accession>
<protein>
    <submittedName>
        <fullName evidence="1">Type I-C CRISPR-associated protein Cas8c/Csd1</fullName>
    </submittedName>
</protein>
<dbReference type="Pfam" id="PF09709">
    <property type="entry name" value="Cas_Csd1"/>
    <property type="match status" value="1"/>
</dbReference>